<dbReference type="Proteomes" id="UP001631969">
    <property type="component" value="Unassembled WGS sequence"/>
</dbReference>
<evidence type="ECO:0000313" key="2">
    <source>
        <dbReference type="Proteomes" id="UP001631969"/>
    </source>
</evidence>
<protein>
    <submittedName>
        <fullName evidence="1">Carbohydrate ABC transporter permease</fullName>
    </submittedName>
</protein>
<keyword evidence="2" id="KW-1185">Reference proteome</keyword>
<proteinExistence type="predicted"/>
<organism evidence="1 2">
    <name type="scientific">Paenibacillus mesotrionivorans</name>
    <dbReference type="NCBI Taxonomy" id="3160968"/>
    <lineage>
        <taxon>Bacteria</taxon>
        <taxon>Bacillati</taxon>
        <taxon>Bacillota</taxon>
        <taxon>Bacilli</taxon>
        <taxon>Bacillales</taxon>
        <taxon>Paenibacillaceae</taxon>
        <taxon>Paenibacillus</taxon>
    </lineage>
</organism>
<gene>
    <name evidence="1" type="ORF">ACI1P1_14845</name>
</gene>
<evidence type="ECO:0000313" key="1">
    <source>
        <dbReference type="EMBL" id="MFM9329569.1"/>
    </source>
</evidence>
<comment type="caution">
    <text evidence="1">The sequence shown here is derived from an EMBL/GenBank/DDBJ whole genome shotgun (WGS) entry which is preliminary data.</text>
</comment>
<dbReference type="EMBL" id="JBJURJ010000009">
    <property type="protein sequence ID" value="MFM9329569.1"/>
    <property type="molecule type" value="Genomic_DNA"/>
</dbReference>
<sequence>MKTADAGQLKAGARKTGRLTRFLDNDNVVGYVFAAPFILGFLIFTLYPILSSLYYSFTNYDLLSSPTWVGFDNYQKIFTNDEKIMKSFQVTFTYVFLSVPFRLTFALIVAMLLKNAIKGIGFYRSAYYLPSLIGGSVAVAIMWSQIFGDKGLVNSALGAIGIDVTTNWIGNPGTALYTLIALSVWQFGSSMLIFLAGLKNIPASYYEAASVDGANKVRQFFNITLPLLSPIILFNLIMQTISAFMTFTPAYIISRGEGGPLDNTLLYSLYLYQKAFRFFDMGYASAMAWVMLIIIALITFTLFRLSKLWVHYE</sequence>
<name>A0ACC7NXR1_9BACL</name>
<reference evidence="1" key="1">
    <citation type="submission" date="2024-12" db="EMBL/GenBank/DDBJ databases">
        <authorList>
            <person name="Wu N."/>
        </authorList>
    </citation>
    <scope>NUCLEOTIDE SEQUENCE</scope>
    <source>
        <strain evidence="1">P15</strain>
    </source>
</reference>
<accession>A0ACC7NXR1</accession>